<gene>
    <name evidence="2" type="ORF">PNU26_01870</name>
</gene>
<feature type="transmembrane region" description="Helical" evidence="1">
    <location>
        <begin position="102"/>
        <end position="127"/>
    </location>
</feature>
<keyword evidence="1" id="KW-1133">Transmembrane helix</keyword>
<proteinExistence type="predicted"/>
<reference evidence="2" key="1">
    <citation type="submission" date="2023-01" db="EMBL/GenBank/DDBJ databases">
        <title>Human gut microbiome strain richness.</title>
        <authorList>
            <person name="Chen-Liaw A."/>
        </authorList>
    </citation>
    <scope>NUCLEOTIDE SEQUENCE</scope>
    <source>
        <strain evidence="2">1001095st1_G4_1001095IJ_161003</strain>
    </source>
</reference>
<keyword evidence="1" id="KW-0812">Transmembrane</keyword>
<feature type="transmembrane region" description="Helical" evidence="1">
    <location>
        <begin position="39"/>
        <end position="55"/>
    </location>
</feature>
<dbReference type="AlphaFoldDB" id="A0AAW6D2U0"/>
<feature type="transmembrane region" description="Helical" evidence="1">
    <location>
        <begin position="6"/>
        <end position="27"/>
    </location>
</feature>
<evidence type="ECO:0000313" key="3">
    <source>
        <dbReference type="Proteomes" id="UP001210204"/>
    </source>
</evidence>
<dbReference type="Proteomes" id="UP001210204">
    <property type="component" value="Unassembled WGS sequence"/>
</dbReference>
<keyword evidence="1" id="KW-0472">Membrane</keyword>
<evidence type="ECO:0008006" key="4">
    <source>
        <dbReference type="Google" id="ProtNLM"/>
    </source>
</evidence>
<evidence type="ECO:0000313" key="2">
    <source>
        <dbReference type="EMBL" id="MDB8613151.1"/>
    </source>
</evidence>
<name>A0AAW6D2U0_STRSL</name>
<feature type="transmembrane region" description="Helical" evidence="1">
    <location>
        <begin position="67"/>
        <end position="90"/>
    </location>
</feature>
<dbReference type="RefSeq" id="WP_175057467.1">
    <property type="nucleotide sequence ID" value="NZ_JADOZZ010000001.1"/>
</dbReference>
<sequence>MLSKVLSFLLYYPQVVLPVCGGAIAYLSVYKKRPLKTRFLTLPILVVITFLLSLIDNPFSQRTYTGLLLAFYYVYVFTPLSVVCSITSLLKSIYHYKLFRMPLALVLVINGSIMTGLTILNLILFFGELSTSLTLSCVSFILIAISTVVQFVIGEIETRKVKTILLQLQSQGTTL</sequence>
<feature type="transmembrane region" description="Helical" evidence="1">
    <location>
        <begin position="133"/>
        <end position="153"/>
    </location>
</feature>
<organism evidence="2 3">
    <name type="scientific">Streptococcus salivarius</name>
    <dbReference type="NCBI Taxonomy" id="1304"/>
    <lineage>
        <taxon>Bacteria</taxon>
        <taxon>Bacillati</taxon>
        <taxon>Bacillota</taxon>
        <taxon>Bacilli</taxon>
        <taxon>Lactobacillales</taxon>
        <taxon>Streptococcaceae</taxon>
        <taxon>Streptococcus</taxon>
    </lineage>
</organism>
<comment type="caution">
    <text evidence="2">The sequence shown here is derived from an EMBL/GenBank/DDBJ whole genome shotgun (WGS) entry which is preliminary data.</text>
</comment>
<accession>A0AAW6D2U0</accession>
<evidence type="ECO:0000256" key="1">
    <source>
        <dbReference type="SAM" id="Phobius"/>
    </source>
</evidence>
<dbReference type="EMBL" id="JAQMJT010000001">
    <property type="protein sequence ID" value="MDB8613151.1"/>
    <property type="molecule type" value="Genomic_DNA"/>
</dbReference>
<protein>
    <recommendedName>
        <fullName evidence="4">Sensor histidine kinase</fullName>
    </recommendedName>
</protein>